<evidence type="ECO:0000259" key="6">
    <source>
        <dbReference type="PROSITE" id="PS50097"/>
    </source>
</evidence>
<dbReference type="EMBL" id="UFQT01000015">
    <property type="protein sequence ID" value="SSX17744.1"/>
    <property type="molecule type" value="Genomic_DNA"/>
</dbReference>
<dbReference type="Gene3D" id="2.130.10.10">
    <property type="entry name" value="YVTN repeat-like/Quinoprotein amine dehydrogenase"/>
    <property type="match status" value="1"/>
</dbReference>
<dbReference type="SMART" id="SM00320">
    <property type="entry name" value="WD40"/>
    <property type="match status" value="3"/>
</dbReference>
<dbReference type="AlphaFoldDB" id="A0A336LI62"/>
<feature type="compositionally biased region" description="Low complexity" evidence="5">
    <location>
        <begin position="164"/>
        <end position="174"/>
    </location>
</feature>
<dbReference type="PROSITE" id="PS50097">
    <property type="entry name" value="BTB"/>
    <property type="match status" value="1"/>
</dbReference>
<keyword evidence="4" id="KW-0677">Repeat</keyword>
<keyword evidence="3" id="KW-0853">WD repeat</keyword>
<gene>
    <name evidence="7" type="primary">CSON003312</name>
</gene>
<dbReference type="Pfam" id="PF02214">
    <property type="entry name" value="BTB_2"/>
    <property type="match status" value="1"/>
</dbReference>
<evidence type="ECO:0000256" key="3">
    <source>
        <dbReference type="ARBA" id="ARBA00022574"/>
    </source>
</evidence>
<keyword evidence="2" id="KW-0597">Phosphoprotein</keyword>
<dbReference type="SMART" id="SM00225">
    <property type="entry name" value="BTB"/>
    <property type="match status" value="1"/>
</dbReference>
<dbReference type="SUPFAM" id="SSF50978">
    <property type="entry name" value="WD40 repeat-like"/>
    <property type="match status" value="1"/>
</dbReference>
<evidence type="ECO:0000313" key="7">
    <source>
        <dbReference type="EMBL" id="SSX17744.1"/>
    </source>
</evidence>
<dbReference type="InterPro" id="IPR015943">
    <property type="entry name" value="WD40/YVTN_repeat-like_dom_sf"/>
</dbReference>
<dbReference type="Gene3D" id="3.30.710.10">
    <property type="entry name" value="Potassium Channel Kv1.1, Chain A"/>
    <property type="match status" value="1"/>
</dbReference>
<comment type="similarity">
    <text evidence="1">Belongs to the KCTD3 family.</text>
</comment>
<dbReference type="FunFam" id="3.30.710.10:FF:000038">
    <property type="entry name" value="BTB/POZ domain-containing protein KCTD3 isoform X1"/>
    <property type="match status" value="1"/>
</dbReference>
<feature type="region of interest" description="Disordered" evidence="5">
    <location>
        <begin position="164"/>
        <end position="200"/>
    </location>
</feature>
<dbReference type="OMA" id="YFMHSAS"/>
<evidence type="ECO:0000256" key="5">
    <source>
        <dbReference type="SAM" id="MobiDB-lite"/>
    </source>
</evidence>
<evidence type="ECO:0000256" key="2">
    <source>
        <dbReference type="ARBA" id="ARBA00022553"/>
    </source>
</evidence>
<dbReference type="InterPro" id="IPR003131">
    <property type="entry name" value="T1-type_BTB"/>
</dbReference>
<organism evidence="7">
    <name type="scientific">Culicoides sonorensis</name>
    <name type="common">Biting midge</name>
    <dbReference type="NCBI Taxonomy" id="179676"/>
    <lineage>
        <taxon>Eukaryota</taxon>
        <taxon>Metazoa</taxon>
        <taxon>Ecdysozoa</taxon>
        <taxon>Arthropoda</taxon>
        <taxon>Hexapoda</taxon>
        <taxon>Insecta</taxon>
        <taxon>Pterygota</taxon>
        <taxon>Neoptera</taxon>
        <taxon>Endopterygota</taxon>
        <taxon>Diptera</taxon>
        <taxon>Nematocera</taxon>
        <taxon>Chironomoidea</taxon>
        <taxon>Ceratopogonidae</taxon>
        <taxon>Ceratopogoninae</taxon>
        <taxon>Culicoides</taxon>
        <taxon>Monoculicoides</taxon>
    </lineage>
</organism>
<dbReference type="SUPFAM" id="SSF54695">
    <property type="entry name" value="POZ domain"/>
    <property type="match status" value="1"/>
</dbReference>
<sequence length="722" mass="80245">MAFSANNIINLNVGGHRFSTSTSTLTWCPDSFFSALLSGRIPSLRDENNAIFIDRDPKLFSIILNYLRTKEIDLKDTDLTILRHEAEFYNISPLVKRLMLCEEMDESSCGDVLFYGFLQAVEPPEFDMVEFRKESIKSDTTVASSGNALKDTVTASVSTSVLNSSSMSGLASGSRTGPGQMVRIDGSRHPGHSRNSSWDLRVSYNGSSRKCTDIRHSRNSSADFNKYIRTDLNAILTQQDASPEPDPIQDQIKVQIIKAHHNCIAIAYAHHVACYCIKDNYGWQLIFTSPYIDSAIDRITINAKVNLGNNDQQPNKMIAISYDTQIRLWGITENGIKTDIGTFNLFVRVEYLFFINTQLVALSSTGKIGVWHALTQHFQIQDLGSSILSFDFAGSFLLLGSNNGKIYYIDMQKFPLRMKDNDLLVTELYKDPSNDHITAISVYLTPKTNSLQGNWIEIAYGTKSGSVRVIVQHPETVGHGPQLFQTFTVHTNAVTKVTLSEKYLISVCSELHVRTWRVTRFRGMISTQPGSTPEASFKVVSLEATESCYSYMAGNDFGPFGEQDDEQIFLQKVIPETEQMYIRLASNGDRICIIKSVDGTSISSFCVHECEGSSRLGSRPRRFVLTGHSNGNIQIWDLTSALELAGKGELVQQNKGGPTKYELIRLLDQCDLSNSHSSTPCSTPCYANIATATGNIGLRTKLKTANLVFLNNQLGNNADEAK</sequence>
<dbReference type="InterPro" id="IPR001680">
    <property type="entry name" value="WD40_rpt"/>
</dbReference>
<proteinExistence type="inferred from homology"/>
<dbReference type="GO" id="GO:0051260">
    <property type="term" value="P:protein homooligomerization"/>
    <property type="evidence" value="ECO:0007669"/>
    <property type="project" value="InterPro"/>
</dbReference>
<feature type="domain" description="BTB" evidence="6">
    <location>
        <begin position="5"/>
        <end position="76"/>
    </location>
</feature>
<reference evidence="7" key="1">
    <citation type="submission" date="2018-07" db="EMBL/GenBank/DDBJ databases">
        <authorList>
            <person name="Quirk P.G."/>
            <person name="Krulwich T.A."/>
        </authorList>
    </citation>
    <scope>NUCLEOTIDE SEQUENCE</scope>
</reference>
<dbReference type="InterPro" id="IPR000210">
    <property type="entry name" value="BTB/POZ_dom"/>
</dbReference>
<dbReference type="InterPro" id="IPR036322">
    <property type="entry name" value="WD40_repeat_dom_sf"/>
</dbReference>
<dbReference type="InterPro" id="IPR047876">
    <property type="entry name" value="SHKBP1/KCTD3"/>
</dbReference>
<name>A0A336LI62_CULSO</name>
<evidence type="ECO:0000256" key="4">
    <source>
        <dbReference type="ARBA" id="ARBA00022737"/>
    </source>
</evidence>
<dbReference type="InterPro" id="IPR011333">
    <property type="entry name" value="SKP1/BTB/POZ_sf"/>
</dbReference>
<protein>
    <submittedName>
        <fullName evidence="7">CSON003312 protein</fullName>
    </submittedName>
</protein>
<dbReference type="PANTHER" id="PTHR15859:SF1">
    <property type="entry name" value="BTB DOMAIN-CONTAINING PROTEIN"/>
    <property type="match status" value="1"/>
</dbReference>
<dbReference type="PANTHER" id="PTHR15859">
    <property type="entry name" value="SETA BINDING PROTEIN 1"/>
    <property type="match status" value="1"/>
</dbReference>
<accession>A0A336LI62</accession>
<dbReference type="VEuPathDB" id="VectorBase:CSON003312"/>
<evidence type="ECO:0000256" key="1">
    <source>
        <dbReference type="ARBA" id="ARBA00009572"/>
    </source>
</evidence>